<feature type="transmembrane region" description="Helical" evidence="1">
    <location>
        <begin position="269"/>
        <end position="291"/>
    </location>
</feature>
<evidence type="ECO:0000313" key="4">
    <source>
        <dbReference type="Proteomes" id="UP000481153"/>
    </source>
</evidence>
<dbReference type="InterPro" id="IPR032675">
    <property type="entry name" value="LRR_dom_sf"/>
</dbReference>
<keyword evidence="1" id="KW-0472">Membrane</keyword>
<keyword evidence="2" id="KW-0732">Signal</keyword>
<dbReference type="VEuPathDB" id="FungiDB:AeMF1_013688"/>
<comment type="caution">
    <text evidence="3">The sequence shown here is derived from an EMBL/GenBank/DDBJ whole genome shotgun (WGS) entry which is preliminary data.</text>
</comment>
<dbReference type="EMBL" id="VJMJ01000144">
    <property type="protein sequence ID" value="KAF0731320.1"/>
    <property type="molecule type" value="Genomic_DNA"/>
</dbReference>
<dbReference type="Gene3D" id="3.80.10.10">
    <property type="entry name" value="Ribonuclease Inhibitor"/>
    <property type="match status" value="1"/>
</dbReference>
<protein>
    <recommendedName>
        <fullName evidence="5">Leucine-rich repeat-containing N-terminal plant-type domain-containing protein</fullName>
    </recommendedName>
</protein>
<gene>
    <name evidence="3" type="ORF">Ae201684_011383</name>
</gene>
<feature type="signal peptide" evidence="2">
    <location>
        <begin position="1"/>
        <end position="17"/>
    </location>
</feature>
<evidence type="ECO:0000256" key="1">
    <source>
        <dbReference type="SAM" id="Phobius"/>
    </source>
</evidence>
<dbReference type="Proteomes" id="UP000481153">
    <property type="component" value="Unassembled WGS sequence"/>
</dbReference>
<evidence type="ECO:0000256" key="2">
    <source>
        <dbReference type="SAM" id="SignalP"/>
    </source>
</evidence>
<keyword evidence="1" id="KW-0812">Transmembrane</keyword>
<reference evidence="3 4" key="1">
    <citation type="submission" date="2019-07" db="EMBL/GenBank/DDBJ databases">
        <title>Genomics analysis of Aphanomyces spp. identifies a new class of oomycete effector associated with host adaptation.</title>
        <authorList>
            <person name="Gaulin E."/>
        </authorList>
    </citation>
    <scope>NUCLEOTIDE SEQUENCE [LARGE SCALE GENOMIC DNA]</scope>
    <source>
        <strain evidence="3 4">ATCC 201684</strain>
    </source>
</reference>
<keyword evidence="4" id="KW-1185">Reference proteome</keyword>
<accession>A0A6G0WUX2</accession>
<dbReference type="AlphaFoldDB" id="A0A6G0WUX2"/>
<keyword evidence="1" id="KW-1133">Transmembrane helix</keyword>
<sequence length="317" mass="35145">MSRSSILCLLLVATAHAAITLTLCPTNLSLPCLNDTTTGKTTNLQPASNQSYNFSNLNISVIQDLPADAKYVDLSYNQISQISRGIPASVTFLNLSHNTLQSNWIQTPLPMTTLDVSYNQGGLPWIQNVKWGVSLPKLTRLIYRGNNLTNLKWGYDNFPSGQHPFSAIDLIGNPHLVLRLERDTYDAIVQKFTLSADATSYNETLLLCENRTKYVVQLQSLPVQYSPQGDAEYTKALAPTGVYVCSWGYGDPRPTTLKPGFDDPRPFNAALLIVLVIAIILVKIYILYRCVRCCCAKVRRSKTPLLNDDDVPTESNA</sequence>
<organism evidence="3 4">
    <name type="scientific">Aphanomyces euteiches</name>
    <dbReference type="NCBI Taxonomy" id="100861"/>
    <lineage>
        <taxon>Eukaryota</taxon>
        <taxon>Sar</taxon>
        <taxon>Stramenopiles</taxon>
        <taxon>Oomycota</taxon>
        <taxon>Saprolegniomycetes</taxon>
        <taxon>Saprolegniales</taxon>
        <taxon>Verrucalvaceae</taxon>
        <taxon>Aphanomyces</taxon>
    </lineage>
</organism>
<evidence type="ECO:0008006" key="5">
    <source>
        <dbReference type="Google" id="ProtNLM"/>
    </source>
</evidence>
<evidence type="ECO:0000313" key="3">
    <source>
        <dbReference type="EMBL" id="KAF0731320.1"/>
    </source>
</evidence>
<dbReference type="SUPFAM" id="SSF52058">
    <property type="entry name" value="L domain-like"/>
    <property type="match status" value="1"/>
</dbReference>
<proteinExistence type="predicted"/>
<name>A0A6G0WUX2_9STRA</name>
<feature type="chain" id="PRO_5026179815" description="Leucine-rich repeat-containing N-terminal plant-type domain-containing protein" evidence="2">
    <location>
        <begin position="18"/>
        <end position="317"/>
    </location>
</feature>